<evidence type="ECO:0000256" key="1">
    <source>
        <dbReference type="SAM" id="MobiDB-lite"/>
    </source>
</evidence>
<sequence length="294" mass="31730">MRSVVANYGPGSNPRPKNLKISKLTKIGPISNIGRKTSWAARDRPELNLEGKISRRNDAGKQDGWRSPPNIARGARPRSAAICAASHARNIAQSCAHPGMSWAARDRPELNLEGKISRRNDAGKQDGWRSPPNIARGARPRSAAICAASHARNIAQSCAHPGMHASSFRPITGSHNLCAKQRYGSAAMREGSQLSAATRWPHILSCARCGAAPCGSARGRFAAVDRQSSPRPDSRHLRQPALEGLTNSARTETPLQADRNKSDHGKRRRRATAGGGAWSGRRRRGYERKGAAVS</sequence>
<evidence type="ECO:0000313" key="3">
    <source>
        <dbReference type="Proteomes" id="UP000250235"/>
    </source>
</evidence>
<feature type="compositionally biased region" description="Basic and acidic residues" evidence="1">
    <location>
        <begin position="50"/>
        <end position="64"/>
    </location>
</feature>
<feature type="compositionally biased region" description="Basic and acidic residues" evidence="1">
    <location>
        <begin position="116"/>
        <end position="127"/>
    </location>
</feature>
<proteinExistence type="predicted"/>
<gene>
    <name evidence="2" type="ORF">F511_14199</name>
</gene>
<feature type="compositionally biased region" description="Polar residues" evidence="1">
    <location>
        <begin position="245"/>
        <end position="254"/>
    </location>
</feature>
<reference evidence="2 3" key="1">
    <citation type="journal article" date="2015" name="Proc. Natl. Acad. Sci. U.S.A.">
        <title>The resurrection genome of Boea hygrometrica: A blueprint for survival of dehydration.</title>
        <authorList>
            <person name="Xiao L."/>
            <person name="Yang G."/>
            <person name="Zhang L."/>
            <person name="Yang X."/>
            <person name="Zhao S."/>
            <person name="Ji Z."/>
            <person name="Zhou Q."/>
            <person name="Hu M."/>
            <person name="Wang Y."/>
            <person name="Chen M."/>
            <person name="Xu Y."/>
            <person name="Jin H."/>
            <person name="Xiao X."/>
            <person name="Hu G."/>
            <person name="Bao F."/>
            <person name="Hu Y."/>
            <person name="Wan P."/>
            <person name="Li L."/>
            <person name="Deng X."/>
            <person name="Kuang T."/>
            <person name="Xiang C."/>
            <person name="Zhu J.K."/>
            <person name="Oliver M.J."/>
            <person name="He Y."/>
        </authorList>
    </citation>
    <scope>NUCLEOTIDE SEQUENCE [LARGE SCALE GENOMIC DNA]</scope>
    <source>
        <strain evidence="3">cv. XS01</strain>
    </source>
</reference>
<keyword evidence="3" id="KW-1185">Reference proteome</keyword>
<evidence type="ECO:0000313" key="2">
    <source>
        <dbReference type="EMBL" id="KZV53101.1"/>
    </source>
</evidence>
<feature type="region of interest" description="Disordered" evidence="1">
    <location>
        <begin position="116"/>
        <end position="141"/>
    </location>
</feature>
<dbReference type="EMBL" id="KQ990541">
    <property type="protein sequence ID" value="KZV53101.1"/>
    <property type="molecule type" value="Genomic_DNA"/>
</dbReference>
<name>A0A2Z7D8B5_9LAMI</name>
<accession>A0A2Z7D8B5</accession>
<dbReference type="Proteomes" id="UP000250235">
    <property type="component" value="Unassembled WGS sequence"/>
</dbReference>
<protein>
    <submittedName>
        <fullName evidence="2">Uncharacterized protein</fullName>
    </submittedName>
</protein>
<dbReference type="AlphaFoldDB" id="A0A2Z7D8B5"/>
<feature type="region of interest" description="Disordered" evidence="1">
    <location>
        <begin position="223"/>
        <end position="294"/>
    </location>
</feature>
<feature type="region of interest" description="Disordered" evidence="1">
    <location>
        <begin position="50"/>
        <end position="78"/>
    </location>
</feature>
<organism evidence="2 3">
    <name type="scientific">Dorcoceras hygrometricum</name>
    <dbReference type="NCBI Taxonomy" id="472368"/>
    <lineage>
        <taxon>Eukaryota</taxon>
        <taxon>Viridiplantae</taxon>
        <taxon>Streptophyta</taxon>
        <taxon>Embryophyta</taxon>
        <taxon>Tracheophyta</taxon>
        <taxon>Spermatophyta</taxon>
        <taxon>Magnoliopsida</taxon>
        <taxon>eudicotyledons</taxon>
        <taxon>Gunneridae</taxon>
        <taxon>Pentapetalae</taxon>
        <taxon>asterids</taxon>
        <taxon>lamiids</taxon>
        <taxon>Lamiales</taxon>
        <taxon>Gesneriaceae</taxon>
        <taxon>Didymocarpoideae</taxon>
        <taxon>Trichosporeae</taxon>
        <taxon>Loxocarpinae</taxon>
        <taxon>Dorcoceras</taxon>
    </lineage>
</organism>